<reference evidence="1 2" key="1">
    <citation type="submission" date="2016-10" db="EMBL/GenBank/DDBJ databases">
        <title>Genome of airborne Acinetobacter sp. 5-2Ac02 in the hospital environment: Species near to Acinetobacter towneri.</title>
        <authorList>
            <person name="Barbosa B."/>
            <person name="Fernandez-Garcia L."/>
            <person name="Gato E."/>
            <person name="Leao R."/>
            <person name="Albano R."/>
            <person name="Fernandez B."/>
            <person name="Fernandez-Cuenca F."/>
            <person name="Marques E."/>
            <person name="Tomas M."/>
        </authorList>
    </citation>
    <scope>NUCLEOTIDE SEQUENCE [LARGE SCALE GENOMIC DNA]</scope>
    <source>
        <strain evidence="1 2">5-2Ac02</strain>
    </source>
</reference>
<evidence type="ECO:0000313" key="2">
    <source>
        <dbReference type="Proteomes" id="UP000186931"/>
    </source>
</evidence>
<dbReference type="Proteomes" id="UP000186931">
    <property type="component" value="Unassembled WGS sequence"/>
</dbReference>
<dbReference type="Gene3D" id="3.90.190.10">
    <property type="entry name" value="Protein tyrosine phosphatase superfamily"/>
    <property type="match status" value="1"/>
</dbReference>
<dbReference type="STRING" id="202956.BJN41_09305"/>
<proteinExistence type="predicted"/>
<dbReference type="InterPro" id="IPR029021">
    <property type="entry name" value="Prot-tyrosine_phosphatase-like"/>
</dbReference>
<evidence type="ECO:0000313" key="1">
    <source>
        <dbReference type="EMBL" id="OFE43240.1"/>
    </source>
</evidence>
<dbReference type="Pfam" id="PF22785">
    <property type="entry name" value="Tc-R-P"/>
    <property type="match status" value="1"/>
</dbReference>
<protein>
    <recommendedName>
        <fullName evidence="3">Phosphatase</fullName>
    </recommendedName>
</protein>
<name>A0A1E8E0T7_9GAMM</name>
<gene>
    <name evidence="1" type="ORF">BJN41_09305</name>
</gene>
<evidence type="ECO:0008006" key="3">
    <source>
        <dbReference type="Google" id="ProtNLM"/>
    </source>
</evidence>
<dbReference type="eggNOG" id="COG2365">
    <property type="taxonomic scope" value="Bacteria"/>
</dbReference>
<comment type="caution">
    <text evidence="1">The sequence shown here is derived from an EMBL/GenBank/DDBJ whole genome shotgun (WGS) entry which is preliminary data.</text>
</comment>
<dbReference type="SUPFAM" id="SSF52799">
    <property type="entry name" value="(Phosphotyrosine protein) phosphatases II"/>
    <property type="match status" value="1"/>
</dbReference>
<dbReference type="EMBL" id="MKQS01000014">
    <property type="protein sequence ID" value="OFE43240.1"/>
    <property type="molecule type" value="Genomic_DNA"/>
</dbReference>
<dbReference type="AlphaFoldDB" id="A0A1E8E0T7"/>
<accession>A0A1E8E0T7</accession>
<dbReference type="RefSeq" id="WP_070154619.1">
    <property type="nucleotide sequence ID" value="NZ_MKQS01000014.1"/>
</dbReference>
<sequence>MNDIETQLSQIKNFQFIHERLFSSGQPTAEELKLIKEYGIGTVINLSESDAEHTLPHEDKICLDVGLNYIQLPISWETPSSDQCLLLLDLVNHLLESQLVWVHCSNNNHVSSLMYLYRQYFMDVDIATAQDFLHDIWKPNETWTGLIHAVSLQLQGRKATQDLQQALESAELS</sequence>
<organism evidence="1 2">
    <name type="scientific">Acinetobacter towneri</name>
    <dbReference type="NCBI Taxonomy" id="202956"/>
    <lineage>
        <taxon>Bacteria</taxon>
        <taxon>Pseudomonadati</taxon>
        <taxon>Pseudomonadota</taxon>
        <taxon>Gammaproteobacteria</taxon>
        <taxon>Moraxellales</taxon>
        <taxon>Moraxellaceae</taxon>
        <taxon>Acinetobacter</taxon>
    </lineage>
</organism>